<comment type="caution">
    <text evidence="2">The sequence shown here is derived from an EMBL/GenBank/DDBJ whole genome shotgun (WGS) entry which is preliminary data.</text>
</comment>
<sequence>MKKFSLLFLLFYIIIIVSWCQKSETPENIKKNFEPSNSIKTETGKDEAVIILAKPAPSDASPPPPIINSPIGPRISTQEERNKVLAP</sequence>
<proteinExistence type="predicted"/>
<feature type="region of interest" description="Disordered" evidence="1">
    <location>
        <begin position="55"/>
        <end position="87"/>
    </location>
</feature>
<name>K1Z4U1_9BACT</name>
<dbReference type="AlphaFoldDB" id="K1Z4U1"/>
<protein>
    <submittedName>
        <fullName evidence="2">Uncharacterized protein</fullName>
    </submittedName>
</protein>
<dbReference type="EMBL" id="AMFJ01028836">
    <property type="protein sequence ID" value="EKD44542.1"/>
    <property type="molecule type" value="Genomic_DNA"/>
</dbReference>
<accession>K1Z4U1</accession>
<reference evidence="2" key="1">
    <citation type="journal article" date="2012" name="Science">
        <title>Fermentation, hydrogen, and sulfur metabolism in multiple uncultivated bacterial phyla.</title>
        <authorList>
            <person name="Wrighton K.C."/>
            <person name="Thomas B.C."/>
            <person name="Sharon I."/>
            <person name="Miller C.S."/>
            <person name="Castelle C.J."/>
            <person name="VerBerkmoes N.C."/>
            <person name="Wilkins M.J."/>
            <person name="Hettich R.L."/>
            <person name="Lipton M.S."/>
            <person name="Williams K.H."/>
            <person name="Long P.E."/>
            <person name="Banfield J.F."/>
        </authorList>
    </citation>
    <scope>NUCLEOTIDE SEQUENCE [LARGE SCALE GENOMIC DNA]</scope>
</reference>
<gene>
    <name evidence="2" type="ORF">ACD_71C00105G0002</name>
</gene>
<organism evidence="2">
    <name type="scientific">uncultured bacterium</name>
    <name type="common">gcode 4</name>
    <dbReference type="NCBI Taxonomy" id="1234023"/>
    <lineage>
        <taxon>Bacteria</taxon>
        <taxon>environmental samples</taxon>
    </lineage>
</organism>
<evidence type="ECO:0000313" key="2">
    <source>
        <dbReference type="EMBL" id="EKD44542.1"/>
    </source>
</evidence>
<feature type="compositionally biased region" description="Basic and acidic residues" evidence="1">
    <location>
        <begin position="77"/>
        <end position="87"/>
    </location>
</feature>
<evidence type="ECO:0000256" key="1">
    <source>
        <dbReference type="SAM" id="MobiDB-lite"/>
    </source>
</evidence>